<dbReference type="InterPro" id="IPR045324">
    <property type="entry name" value="Small_multidrug_res"/>
</dbReference>
<keyword evidence="6 9" id="KW-0472">Membrane</keyword>
<sequence>MNPALIAYGSLAVAIVCEIAGTSFLMKSVQFTRLVPTLAMAAFYASSFFFLSQALKVIPLGVAYAVWGGVGIVLTAIIGVVVFGQTLDISAIAGIAMIVGGVVLLNGFSSSMSH</sequence>
<gene>
    <name evidence="10" type="ORF">JJB09_13255</name>
</gene>
<dbReference type="SUPFAM" id="SSF103481">
    <property type="entry name" value="Multidrug resistance efflux transporter EmrE"/>
    <property type="match status" value="1"/>
</dbReference>
<dbReference type="GO" id="GO:1990961">
    <property type="term" value="P:xenobiotic detoxification by transmembrane export across the plasma membrane"/>
    <property type="evidence" value="ECO:0007669"/>
    <property type="project" value="UniProtKB-ARBA"/>
</dbReference>
<dbReference type="RefSeq" id="WP_201658651.1">
    <property type="nucleotide sequence ID" value="NZ_JAEQNC010000006.1"/>
</dbReference>
<evidence type="ECO:0000256" key="9">
    <source>
        <dbReference type="SAM" id="Phobius"/>
    </source>
</evidence>
<dbReference type="FunFam" id="1.10.3730.20:FF:000001">
    <property type="entry name" value="Quaternary ammonium compound resistance transporter SugE"/>
    <property type="match status" value="1"/>
</dbReference>
<evidence type="ECO:0000256" key="6">
    <source>
        <dbReference type="ARBA" id="ARBA00023136"/>
    </source>
</evidence>
<evidence type="ECO:0000256" key="5">
    <source>
        <dbReference type="ARBA" id="ARBA00022989"/>
    </source>
</evidence>
<accession>A0A937CMQ9</accession>
<feature type="transmembrane region" description="Helical" evidence="9">
    <location>
        <begin position="64"/>
        <end position="84"/>
    </location>
</feature>
<keyword evidence="11" id="KW-1185">Reference proteome</keyword>
<comment type="similarity">
    <text evidence="7 8">Belongs to the drug/metabolite transporter (DMT) superfamily. Small multidrug resistance (SMR) (TC 2.A.7.1) family.</text>
</comment>
<evidence type="ECO:0000256" key="7">
    <source>
        <dbReference type="ARBA" id="ARBA00038032"/>
    </source>
</evidence>
<dbReference type="Gene3D" id="1.10.3730.20">
    <property type="match status" value="1"/>
</dbReference>
<dbReference type="GO" id="GO:0031460">
    <property type="term" value="P:glycine betaine transport"/>
    <property type="evidence" value="ECO:0007669"/>
    <property type="project" value="TreeGrafter"/>
</dbReference>
<evidence type="ECO:0000256" key="2">
    <source>
        <dbReference type="ARBA" id="ARBA00022448"/>
    </source>
</evidence>
<evidence type="ECO:0000313" key="10">
    <source>
        <dbReference type="EMBL" id="MBL0372996.1"/>
    </source>
</evidence>
<dbReference type="GO" id="GO:0005886">
    <property type="term" value="C:plasma membrane"/>
    <property type="evidence" value="ECO:0007669"/>
    <property type="project" value="UniProtKB-SubCell"/>
</dbReference>
<dbReference type="Proteomes" id="UP000633219">
    <property type="component" value="Unassembled WGS sequence"/>
</dbReference>
<dbReference type="GO" id="GO:0015199">
    <property type="term" value="F:amino-acid betaine transmembrane transporter activity"/>
    <property type="evidence" value="ECO:0007669"/>
    <property type="project" value="TreeGrafter"/>
</dbReference>
<evidence type="ECO:0000256" key="1">
    <source>
        <dbReference type="ARBA" id="ARBA00004651"/>
    </source>
</evidence>
<evidence type="ECO:0000256" key="8">
    <source>
        <dbReference type="RuleBase" id="RU003942"/>
    </source>
</evidence>
<organism evidence="10 11">
    <name type="scientific">Rhizobium setariae</name>
    <dbReference type="NCBI Taxonomy" id="2801340"/>
    <lineage>
        <taxon>Bacteria</taxon>
        <taxon>Pseudomonadati</taxon>
        <taxon>Pseudomonadota</taxon>
        <taxon>Alphaproteobacteria</taxon>
        <taxon>Hyphomicrobiales</taxon>
        <taxon>Rhizobiaceae</taxon>
        <taxon>Rhizobium/Agrobacterium group</taxon>
        <taxon>Rhizobium</taxon>
    </lineage>
</organism>
<keyword evidence="2" id="KW-0813">Transport</keyword>
<feature type="transmembrane region" description="Helical" evidence="9">
    <location>
        <begin position="91"/>
        <end position="109"/>
    </location>
</feature>
<evidence type="ECO:0000256" key="4">
    <source>
        <dbReference type="ARBA" id="ARBA00022692"/>
    </source>
</evidence>
<dbReference type="InterPro" id="IPR037185">
    <property type="entry name" value="EmrE-like"/>
</dbReference>
<keyword evidence="4 8" id="KW-0812">Transmembrane</keyword>
<dbReference type="EMBL" id="JAEQNC010000006">
    <property type="protein sequence ID" value="MBL0372996.1"/>
    <property type="molecule type" value="Genomic_DNA"/>
</dbReference>
<dbReference type="Pfam" id="PF00893">
    <property type="entry name" value="Multi_Drug_Res"/>
    <property type="match status" value="1"/>
</dbReference>
<dbReference type="GO" id="GO:0015297">
    <property type="term" value="F:antiporter activity"/>
    <property type="evidence" value="ECO:0007669"/>
    <property type="project" value="TreeGrafter"/>
</dbReference>
<dbReference type="PANTHER" id="PTHR30561:SF1">
    <property type="entry name" value="MULTIDRUG TRANSPORTER EMRE"/>
    <property type="match status" value="1"/>
</dbReference>
<name>A0A937CMQ9_9HYPH</name>
<comment type="subcellular location">
    <subcellularLocation>
        <location evidence="1 8">Cell membrane</location>
        <topology evidence="1 8">Multi-pass membrane protein</topology>
    </subcellularLocation>
</comment>
<evidence type="ECO:0000256" key="3">
    <source>
        <dbReference type="ARBA" id="ARBA00022475"/>
    </source>
</evidence>
<dbReference type="GO" id="GO:0015220">
    <property type="term" value="F:choline transmembrane transporter activity"/>
    <property type="evidence" value="ECO:0007669"/>
    <property type="project" value="TreeGrafter"/>
</dbReference>
<feature type="transmembrane region" description="Helical" evidence="9">
    <location>
        <begin position="38"/>
        <end position="58"/>
    </location>
</feature>
<dbReference type="InterPro" id="IPR000390">
    <property type="entry name" value="Small_drug/metabolite_transptr"/>
</dbReference>
<dbReference type="PANTHER" id="PTHR30561">
    <property type="entry name" value="SMR FAMILY PROTON-DEPENDENT DRUG EFFLUX TRANSPORTER SUGE"/>
    <property type="match status" value="1"/>
</dbReference>
<dbReference type="AlphaFoldDB" id="A0A937CMQ9"/>
<proteinExistence type="inferred from homology"/>
<keyword evidence="5 9" id="KW-1133">Transmembrane helix</keyword>
<keyword evidence="3" id="KW-1003">Cell membrane</keyword>
<feature type="transmembrane region" description="Helical" evidence="9">
    <location>
        <begin position="6"/>
        <end position="26"/>
    </location>
</feature>
<evidence type="ECO:0000313" key="11">
    <source>
        <dbReference type="Proteomes" id="UP000633219"/>
    </source>
</evidence>
<protein>
    <submittedName>
        <fullName evidence="10">Multidrug efflux SMR transporter</fullName>
    </submittedName>
</protein>
<reference evidence="10" key="1">
    <citation type="submission" date="2021-01" db="EMBL/GenBank/DDBJ databases">
        <title>Rhizobium sp. strain KVB221 16S ribosomal RNA gene Genome sequencing and assembly.</title>
        <authorList>
            <person name="Kang M."/>
        </authorList>
    </citation>
    <scope>NUCLEOTIDE SEQUENCE</scope>
    <source>
        <strain evidence="10">KVB221</strain>
    </source>
</reference>
<comment type="caution">
    <text evidence="10">The sequence shown here is derived from an EMBL/GenBank/DDBJ whole genome shotgun (WGS) entry which is preliminary data.</text>
</comment>